<reference evidence="2 3" key="1">
    <citation type="submission" date="2021-03" db="EMBL/GenBank/DDBJ databases">
        <title>Haloterrigena longa sp. nov. and Haloterrigena limicola sp. nov., extremely halophilic archaea isolated from a salt lake.</title>
        <authorList>
            <person name="Henglin C."/>
        </authorList>
    </citation>
    <scope>NUCLEOTIDE SEQUENCE [LARGE SCALE GENOMIC DNA]</scope>
    <source>
        <strain evidence="2 3">KZCA68</strain>
    </source>
</reference>
<dbReference type="PANTHER" id="PTHR45128">
    <property type="entry name" value="METHYLTRANSFERASE TYPE 11"/>
    <property type="match status" value="1"/>
</dbReference>
<gene>
    <name evidence="2" type="ORF">J0X25_09350</name>
</gene>
<dbReference type="EMBL" id="CP071462">
    <property type="protein sequence ID" value="QSW97627.1"/>
    <property type="molecule type" value="Genomic_DNA"/>
</dbReference>
<evidence type="ECO:0000313" key="3">
    <source>
        <dbReference type="Proteomes" id="UP000663203"/>
    </source>
</evidence>
<evidence type="ECO:0000313" key="2">
    <source>
        <dbReference type="EMBL" id="QSW97627.1"/>
    </source>
</evidence>
<keyword evidence="3" id="KW-1185">Reference proteome</keyword>
<dbReference type="InterPro" id="IPR036388">
    <property type="entry name" value="WH-like_DNA-bd_sf"/>
</dbReference>
<dbReference type="SUPFAM" id="SSF53335">
    <property type="entry name" value="S-adenosyl-L-methionine-dependent methyltransferases"/>
    <property type="match status" value="1"/>
</dbReference>
<dbReference type="Gene3D" id="3.40.50.150">
    <property type="entry name" value="Vaccinia Virus protein VP39"/>
    <property type="match status" value="1"/>
</dbReference>
<evidence type="ECO:0000259" key="1">
    <source>
        <dbReference type="Pfam" id="PF13649"/>
    </source>
</evidence>
<dbReference type="InterPro" id="IPR036390">
    <property type="entry name" value="WH_DNA-bd_sf"/>
</dbReference>
<dbReference type="Gene3D" id="1.10.10.10">
    <property type="entry name" value="Winged helix-like DNA-binding domain superfamily/Winged helix DNA-binding domain"/>
    <property type="match status" value="1"/>
</dbReference>
<dbReference type="PANTHER" id="PTHR45128:SF1">
    <property type="entry name" value="S-ADENOSYLMETHIONINE-DEPENDENT METHYLTRANSFERASE RV2258C"/>
    <property type="match status" value="1"/>
</dbReference>
<name>A0A8A2VA81_9EURY</name>
<organism evidence="2 3">
    <name type="scientific">Haloterrigena alkaliphila</name>
    <dbReference type="NCBI Taxonomy" id="2816475"/>
    <lineage>
        <taxon>Archaea</taxon>
        <taxon>Methanobacteriati</taxon>
        <taxon>Methanobacteriota</taxon>
        <taxon>Stenosarchaea group</taxon>
        <taxon>Halobacteria</taxon>
        <taxon>Halobacteriales</taxon>
        <taxon>Natrialbaceae</taxon>
        <taxon>Haloterrigena</taxon>
    </lineage>
</organism>
<dbReference type="CDD" id="cd02440">
    <property type="entry name" value="AdoMet_MTases"/>
    <property type="match status" value="1"/>
</dbReference>
<protein>
    <submittedName>
        <fullName evidence="2">Methyltransferase domain-containing protein</fullName>
    </submittedName>
</protein>
<accession>A0A8A2VA81</accession>
<keyword evidence="2" id="KW-0808">Transferase</keyword>
<dbReference type="InterPro" id="IPR029063">
    <property type="entry name" value="SAM-dependent_MTases_sf"/>
</dbReference>
<dbReference type="GO" id="GO:0008168">
    <property type="term" value="F:methyltransferase activity"/>
    <property type="evidence" value="ECO:0007669"/>
    <property type="project" value="UniProtKB-KW"/>
</dbReference>
<dbReference type="KEGG" id="hakz:J0X25_09350"/>
<dbReference type="GO" id="GO:0032259">
    <property type="term" value="P:methylation"/>
    <property type="evidence" value="ECO:0007669"/>
    <property type="project" value="UniProtKB-KW"/>
</dbReference>
<sequence length="402" mass="44935">MKRVATCSLRIRASTPIPHRRNSSCRSGEPSRSTYAMTDWTAIDDPVKRLHGFVSGFHATFYTYIGIECGLFEALVEPRTPDELASRLDLHEAYVRRFCEVGLRWGLLEVEPDEGIDQSNREAAERPGDRDRYAFRLCEPFVRPLADPDDAQYMGNLFRFAAVHLNEDYGNYPRYFRTGETRPFVDRGPAFTDVIEGTTRGLQTIFVEKLIPESLPAFDAQLARGGRLLDVGCGTGHLACRLCDQYSDLTVTGVDLDEDAVDRARERAIDAGVSDRTTFRVRDATTAAAEGTSPFDAAVLFMSQHEIDEDAREELFEVLDEALADDGVVAVFDEVYPAHPSAFDRSPFATGVETQWSELAWGNVVPTVSEQRDLLASAGRTERSRTTFADRFVVYEGVVDND</sequence>
<dbReference type="Proteomes" id="UP000663203">
    <property type="component" value="Chromosome"/>
</dbReference>
<dbReference type="SUPFAM" id="SSF46785">
    <property type="entry name" value="Winged helix' DNA-binding domain"/>
    <property type="match status" value="1"/>
</dbReference>
<proteinExistence type="predicted"/>
<feature type="domain" description="Methyltransferase" evidence="1">
    <location>
        <begin position="229"/>
        <end position="327"/>
    </location>
</feature>
<dbReference type="AlphaFoldDB" id="A0A8A2VA81"/>
<dbReference type="Pfam" id="PF13649">
    <property type="entry name" value="Methyltransf_25"/>
    <property type="match status" value="1"/>
</dbReference>
<dbReference type="InterPro" id="IPR041698">
    <property type="entry name" value="Methyltransf_25"/>
</dbReference>
<dbReference type="InterPro" id="IPR053173">
    <property type="entry name" value="SAM-binding_MTase"/>
</dbReference>
<keyword evidence="2" id="KW-0489">Methyltransferase</keyword>